<dbReference type="PANTHER" id="PTHR33164:SF95">
    <property type="entry name" value="TRANSCRIPTIONAL REGULATOR"/>
    <property type="match status" value="1"/>
</dbReference>
<dbReference type="PANTHER" id="PTHR33164">
    <property type="entry name" value="TRANSCRIPTIONAL REGULATOR, MARR FAMILY"/>
    <property type="match status" value="1"/>
</dbReference>
<dbReference type="InterPro" id="IPR039422">
    <property type="entry name" value="MarR/SlyA-like"/>
</dbReference>
<dbReference type="GO" id="GO:0003700">
    <property type="term" value="F:DNA-binding transcription factor activity"/>
    <property type="evidence" value="ECO:0007669"/>
    <property type="project" value="InterPro"/>
</dbReference>
<proteinExistence type="predicted"/>
<dbReference type="SMART" id="SM00347">
    <property type="entry name" value="HTH_MARR"/>
    <property type="match status" value="1"/>
</dbReference>
<dbReference type="GO" id="GO:0006950">
    <property type="term" value="P:response to stress"/>
    <property type="evidence" value="ECO:0007669"/>
    <property type="project" value="TreeGrafter"/>
</dbReference>
<accession>A0A918ZR98</accession>
<dbReference type="EMBL" id="BNBT01000048">
    <property type="protein sequence ID" value="GHE63344.1"/>
    <property type="molecule type" value="Genomic_DNA"/>
</dbReference>
<dbReference type="InterPro" id="IPR000835">
    <property type="entry name" value="HTH_MarR-typ"/>
</dbReference>
<gene>
    <name evidence="2" type="ORF">GCM10018785_35340</name>
</gene>
<sequence>MLPTVSPCSWGSPTILRYALPMPETPPAPSAIRTLPSWLLGRAAARGRALVADALAEQGMKMWHHVVLAAVADLGPVAQAELGRSVSLDPKDMVGVLNDLQDAGLVERTPDPRDRRKNAVTITPQGHRTLRHCARAAHRANKELLAPLEEEERDHFMDMLTRVVRAEEDPAAG</sequence>
<dbReference type="SUPFAM" id="SSF46785">
    <property type="entry name" value="Winged helix' DNA-binding domain"/>
    <property type="match status" value="1"/>
</dbReference>
<dbReference type="Gene3D" id="1.10.10.10">
    <property type="entry name" value="Winged helix-like DNA-binding domain superfamily/Winged helix DNA-binding domain"/>
    <property type="match status" value="1"/>
</dbReference>
<reference evidence="2" key="1">
    <citation type="journal article" date="2014" name="Int. J. Syst. Evol. Microbiol.">
        <title>Complete genome sequence of Corynebacterium casei LMG S-19264T (=DSM 44701T), isolated from a smear-ripened cheese.</title>
        <authorList>
            <consortium name="US DOE Joint Genome Institute (JGI-PGF)"/>
            <person name="Walter F."/>
            <person name="Albersmeier A."/>
            <person name="Kalinowski J."/>
            <person name="Ruckert C."/>
        </authorList>
    </citation>
    <scope>NUCLEOTIDE SEQUENCE</scope>
    <source>
        <strain evidence="2">JCM 4784</strain>
    </source>
</reference>
<comment type="caution">
    <text evidence="2">The sequence shown here is derived from an EMBL/GenBank/DDBJ whole genome shotgun (WGS) entry which is preliminary data.</text>
</comment>
<evidence type="ECO:0000313" key="2">
    <source>
        <dbReference type="EMBL" id="GHE63344.1"/>
    </source>
</evidence>
<evidence type="ECO:0000259" key="1">
    <source>
        <dbReference type="PROSITE" id="PS50995"/>
    </source>
</evidence>
<name>A0A918ZR98_9ACTN</name>
<reference evidence="2" key="2">
    <citation type="submission" date="2020-09" db="EMBL/GenBank/DDBJ databases">
        <authorList>
            <person name="Sun Q."/>
            <person name="Ohkuma M."/>
        </authorList>
    </citation>
    <scope>NUCLEOTIDE SEQUENCE</scope>
    <source>
        <strain evidence="2">JCM 4784</strain>
    </source>
</reference>
<dbReference type="InterPro" id="IPR036390">
    <property type="entry name" value="WH_DNA-bd_sf"/>
</dbReference>
<dbReference type="InterPro" id="IPR036388">
    <property type="entry name" value="WH-like_DNA-bd_sf"/>
</dbReference>
<dbReference type="PROSITE" id="PS50995">
    <property type="entry name" value="HTH_MARR_2"/>
    <property type="match status" value="1"/>
</dbReference>
<dbReference type="PRINTS" id="PR00598">
    <property type="entry name" value="HTHMARR"/>
</dbReference>
<feature type="domain" description="HTH marR-type" evidence="1">
    <location>
        <begin position="33"/>
        <end position="165"/>
    </location>
</feature>
<dbReference type="AlphaFoldDB" id="A0A918ZR98"/>
<dbReference type="Pfam" id="PF12802">
    <property type="entry name" value="MarR_2"/>
    <property type="match status" value="1"/>
</dbReference>
<protein>
    <recommendedName>
        <fullName evidence="1">HTH marR-type domain-containing protein</fullName>
    </recommendedName>
</protein>
<organism evidence="2 3">
    <name type="scientific">Streptomyces longispororuber</name>
    <dbReference type="NCBI Taxonomy" id="68230"/>
    <lineage>
        <taxon>Bacteria</taxon>
        <taxon>Bacillati</taxon>
        <taxon>Actinomycetota</taxon>
        <taxon>Actinomycetes</taxon>
        <taxon>Kitasatosporales</taxon>
        <taxon>Streptomycetaceae</taxon>
        <taxon>Streptomyces</taxon>
    </lineage>
</organism>
<keyword evidence="3" id="KW-1185">Reference proteome</keyword>
<dbReference type="Proteomes" id="UP000608024">
    <property type="component" value="Unassembled WGS sequence"/>
</dbReference>
<evidence type="ECO:0000313" key="3">
    <source>
        <dbReference type="Proteomes" id="UP000608024"/>
    </source>
</evidence>